<keyword evidence="2" id="KW-0732">Signal</keyword>
<protein>
    <submittedName>
        <fullName evidence="3">Uncharacterized protein</fullName>
    </submittedName>
</protein>
<feature type="signal peptide" evidence="2">
    <location>
        <begin position="1"/>
        <end position="18"/>
    </location>
</feature>
<dbReference type="EMBL" id="ACDE02000013">
    <property type="protein sequence ID" value="EEO39561.1"/>
    <property type="molecule type" value="Genomic_DNA"/>
</dbReference>
<keyword evidence="1" id="KW-0175">Coiled coil</keyword>
<evidence type="ECO:0000313" key="4">
    <source>
        <dbReference type="Proteomes" id="UP000004925"/>
    </source>
</evidence>
<reference evidence="3 4" key="1">
    <citation type="submission" date="2011-10" db="EMBL/GenBank/DDBJ databases">
        <title>The Genome Sequence of Fusobacterium sp. 4_1_13.</title>
        <authorList>
            <consortium name="The Broad Institute Genome Sequencing Platform"/>
            <person name="Earl A."/>
            <person name="Ward D."/>
            <person name="Feldgarden M."/>
            <person name="Gevers D."/>
            <person name="Strauss J."/>
            <person name="Ambrose C."/>
            <person name="Allen-Vercoe E."/>
            <person name="Young S.K."/>
            <person name="Zeng Q."/>
            <person name="Gargeya S."/>
            <person name="Fitzgerald M."/>
            <person name="Haas B."/>
            <person name="Abouelleil A."/>
            <person name="Alvarado L."/>
            <person name="Arachchi H.M."/>
            <person name="Berlin A."/>
            <person name="Brown A."/>
            <person name="Chapman S.B."/>
            <person name="Chen Z."/>
            <person name="Dunbar C."/>
            <person name="Freedman E."/>
            <person name="Gearin G."/>
            <person name="Goldberg J."/>
            <person name="Griggs A."/>
            <person name="Gujja S."/>
            <person name="Heiman D."/>
            <person name="Howarth C."/>
            <person name="Larson L."/>
            <person name="Lui A."/>
            <person name="MacDonald P.J."/>
            <person name="Montmayeur A."/>
            <person name="Murphy C."/>
            <person name="Neiman D."/>
            <person name="Pearson M."/>
            <person name="Priest M."/>
            <person name="Roberts A."/>
            <person name="Saif S."/>
            <person name="Shea T."/>
            <person name="Shenoy N."/>
            <person name="Sisk P."/>
            <person name="Stolte C."/>
            <person name="Sykes S."/>
            <person name="Wortman J."/>
            <person name="Nusbaum C."/>
            <person name="Birren B."/>
        </authorList>
    </citation>
    <scope>NUCLEOTIDE SEQUENCE [LARGE SCALE GENOMIC DNA]</scope>
    <source>
        <strain evidence="3 4">4_1_13</strain>
    </source>
</reference>
<feature type="coiled-coil region" evidence="1">
    <location>
        <begin position="90"/>
        <end position="130"/>
    </location>
</feature>
<dbReference type="HOGENOM" id="CLU_125899_0_0_0"/>
<name>A0A0M1VSC8_FUSVC</name>
<evidence type="ECO:0000313" key="3">
    <source>
        <dbReference type="EMBL" id="EEO39561.1"/>
    </source>
</evidence>
<comment type="caution">
    <text evidence="3">The sequence shown here is derived from an EMBL/GenBank/DDBJ whole genome shotgun (WGS) entry which is preliminary data.</text>
</comment>
<proteinExistence type="predicted"/>
<evidence type="ECO:0000256" key="1">
    <source>
        <dbReference type="SAM" id="Coils"/>
    </source>
</evidence>
<organism evidence="3 4">
    <name type="scientific">Fusobacterium vincentii 4_1_13</name>
    <dbReference type="NCBI Taxonomy" id="469606"/>
    <lineage>
        <taxon>Bacteria</taxon>
        <taxon>Fusobacteriati</taxon>
        <taxon>Fusobacteriota</taxon>
        <taxon>Fusobacteriia</taxon>
        <taxon>Fusobacteriales</taxon>
        <taxon>Fusobacteriaceae</taxon>
        <taxon>Fusobacterium</taxon>
    </lineage>
</organism>
<evidence type="ECO:0000256" key="2">
    <source>
        <dbReference type="SAM" id="SignalP"/>
    </source>
</evidence>
<dbReference type="RefSeq" id="WP_008797457.1">
    <property type="nucleotide sequence ID" value="NZ_KQ235735.1"/>
</dbReference>
<dbReference type="AlphaFoldDB" id="A0A0M1VSC8"/>
<gene>
    <name evidence="3" type="ORF">FSCG_00274</name>
</gene>
<dbReference type="Proteomes" id="UP000004925">
    <property type="component" value="Unassembled WGS sequence"/>
</dbReference>
<sequence>MKKLILISCLLVSFASFAGMNDLPDNVERNIRSAVSSYSGSERRENYDWYKDSYLEMINRLDNSGIPEVDKQTIIKRLEAMYGGNYPKQLSRVNDEINDYKGLVNRIREEQNAVQQRTEAENQKSKEEINSILSSSSIPKADLDKIEQNAKAEYPNDYTLQKAYIKGAIKTYNDLKK</sequence>
<feature type="chain" id="PRO_5005624840" evidence="2">
    <location>
        <begin position="19"/>
        <end position="177"/>
    </location>
</feature>
<accession>A0A0M1VSC8</accession>
<dbReference type="eggNOG" id="ENOG502ZYW3">
    <property type="taxonomic scope" value="Bacteria"/>
</dbReference>